<feature type="region of interest" description="Disordered" evidence="1">
    <location>
        <begin position="1"/>
        <end position="39"/>
    </location>
</feature>
<feature type="compositionally biased region" description="Pro residues" evidence="1">
    <location>
        <begin position="1"/>
        <end position="12"/>
    </location>
</feature>
<dbReference type="VEuPathDB" id="CryptoDB:Vbra_447"/>
<evidence type="ECO:0000313" key="3">
    <source>
        <dbReference type="Proteomes" id="UP000041254"/>
    </source>
</evidence>
<name>A0A0G4FTN7_VITBC</name>
<evidence type="ECO:0000313" key="2">
    <source>
        <dbReference type="EMBL" id="CEM17779.1"/>
    </source>
</evidence>
<organism evidence="2 3">
    <name type="scientific">Vitrella brassicaformis (strain CCMP3155)</name>
    <dbReference type="NCBI Taxonomy" id="1169540"/>
    <lineage>
        <taxon>Eukaryota</taxon>
        <taxon>Sar</taxon>
        <taxon>Alveolata</taxon>
        <taxon>Colpodellida</taxon>
        <taxon>Vitrellaceae</taxon>
        <taxon>Vitrella</taxon>
    </lineage>
</organism>
<keyword evidence="3" id="KW-1185">Reference proteome</keyword>
<dbReference type="EMBL" id="CDMY01000496">
    <property type="protein sequence ID" value="CEM17779.1"/>
    <property type="molecule type" value="Genomic_DNA"/>
</dbReference>
<feature type="compositionally biased region" description="Polar residues" evidence="1">
    <location>
        <begin position="192"/>
        <end position="207"/>
    </location>
</feature>
<dbReference type="AlphaFoldDB" id="A0A0G4FTN7"/>
<feature type="region of interest" description="Disordered" evidence="1">
    <location>
        <begin position="185"/>
        <end position="207"/>
    </location>
</feature>
<dbReference type="InParanoid" id="A0A0G4FTN7"/>
<gene>
    <name evidence="2" type="ORF">Vbra_447</name>
</gene>
<dbReference type="Proteomes" id="UP000041254">
    <property type="component" value="Unassembled WGS sequence"/>
</dbReference>
<proteinExistence type="predicted"/>
<protein>
    <submittedName>
        <fullName evidence="2">Uncharacterized protein</fullName>
    </submittedName>
</protein>
<sequence length="207" mass="22341">MPPWPTLPPMPRRPLLTSAAKHREAAPSPPPRHMFPPQRKNPFKGCYPPCIKTFIESFGGRGGKEIPPPAVPLIGPQLPLQSPPVFHHVHYAAAQLAPAAVGSPASVTGQWQGQFHGHDLASKHQLQPAAALAVYQRNYGKPMPWQAFNRCLHFISCRPLVSLPATQRRVSLKGSCPPPSHACNSFPPSPTAQPTSACSLSSTKCTP</sequence>
<reference evidence="2 3" key="1">
    <citation type="submission" date="2014-11" db="EMBL/GenBank/DDBJ databases">
        <authorList>
            <person name="Zhu J."/>
            <person name="Qi W."/>
            <person name="Song R."/>
        </authorList>
    </citation>
    <scope>NUCLEOTIDE SEQUENCE [LARGE SCALE GENOMIC DNA]</scope>
</reference>
<accession>A0A0G4FTN7</accession>
<evidence type="ECO:0000256" key="1">
    <source>
        <dbReference type="SAM" id="MobiDB-lite"/>
    </source>
</evidence>